<accession>A0A0K2UUG3</accession>
<protein>
    <submittedName>
        <fullName evidence="1">Uncharacterized protein</fullName>
    </submittedName>
</protein>
<sequence>MSLENVLHVAFGFISIPDGIKTNSVFLPPRYLSRPGQRQVLGSENMSTINIPILAL</sequence>
<name>A0A0K2UUG3_LEPSM</name>
<proteinExistence type="predicted"/>
<reference evidence="1" key="1">
    <citation type="submission" date="2014-05" db="EMBL/GenBank/DDBJ databases">
        <authorList>
            <person name="Chronopoulou M."/>
        </authorList>
    </citation>
    <scope>NUCLEOTIDE SEQUENCE</scope>
    <source>
        <tissue evidence="1">Whole organism</tissue>
    </source>
</reference>
<evidence type="ECO:0000313" key="1">
    <source>
        <dbReference type="EMBL" id="CDW41903.1"/>
    </source>
</evidence>
<dbReference type="EMBL" id="HACA01024542">
    <property type="protein sequence ID" value="CDW41903.1"/>
    <property type="molecule type" value="Transcribed_RNA"/>
</dbReference>
<dbReference type="AlphaFoldDB" id="A0A0K2UUG3"/>
<organism evidence="1">
    <name type="scientific">Lepeophtheirus salmonis</name>
    <name type="common">Salmon louse</name>
    <name type="synonym">Caligus salmonis</name>
    <dbReference type="NCBI Taxonomy" id="72036"/>
    <lineage>
        <taxon>Eukaryota</taxon>
        <taxon>Metazoa</taxon>
        <taxon>Ecdysozoa</taxon>
        <taxon>Arthropoda</taxon>
        <taxon>Crustacea</taxon>
        <taxon>Multicrustacea</taxon>
        <taxon>Hexanauplia</taxon>
        <taxon>Copepoda</taxon>
        <taxon>Siphonostomatoida</taxon>
        <taxon>Caligidae</taxon>
        <taxon>Lepeophtheirus</taxon>
    </lineage>
</organism>